<dbReference type="GO" id="GO:0016891">
    <property type="term" value="F:RNA endonuclease activity producing 5'-phosphomonoesters, hydrolytic mechanism"/>
    <property type="evidence" value="ECO:0007669"/>
    <property type="project" value="TreeGrafter"/>
</dbReference>
<dbReference type="PANTHER" id="PTHR28511:SF1">
    <property type="entry name" value="ENDONUCLEASE V"/>
    <property type="match status" value="1"/>
</dbReference>
<evidence type="ECO:0000256" key="4">
    <source>
        <dbReference type="ARBA" id="ARBA00022759"/>
    </source>
</evidence>
<dbReference type="HOGENOM" id="CLU_496316_0_0_1"/>
<dbReference type="GO" id="GO:0006281">
    <property type="term" value="P:DNA repair"/>
    <property type="evidence" value="ECO:0007669"/>
    <property type="project" value="InterPro"/>
</dbReference>
<keyword evidence="3" id="KW-0540">Nuclease</keyword>
<name>K1QF63_MAGGI</name>
<reference evidence="7" key="1">
    <citation type="journal article" date="2012" name="Nature">
        <title>The oyster genome reveals stress adaptation and complexity of shell formation.</title>
        <authorList>
            <person name="Zhang G."/>
            <person name="Fang X."/>
            <person name="Guo X."/>
            <person name="Li L."/>
            <person name="Luo R."/>
            <person name="Xu F."/>
            <person name="Yang P."/>
            <person name="Zhang L."/>
            <person name="Wang X."/>
            <person name="Qi H."/>
            <person name="Xiong Z."/>
            <person name="Que H."/>
            <person name="Xie Y."/>
            <person name="Holland P.W."/>
            <person name="Paps J."/>
            <person name="Zhu Y."/>
            <person name="Wu F."/>
            <person name="Chen Y."/>
            <person name="Wang J."/>
            <person name="Peng C."/>
            <person name="Meng J."/>
            <person name="Yang L."/>
            <person name="Liu J."/>
            <person name="Wen B."/>
            <person name="Zhang N."/>
            <person name="Huang Z."/>
            <person name="Zhu Q."/>
            <person name="Feng Y."/>
            <person name="Mount A."/>
            <person name="Hedgecock D."/>
            <person name="Xu Z."/>
            <person name="Liu Y."/>
            <person name="Domazet-Loso T."/>
            <person name="Du Y."/>
            <person name="Sun X."/>
            <person name="Zhang S."/>
            <person name="Liu B."/>
            <person name="Cheng P."/>
            <person name="Jiang X."/>
            <person name="Li J."/>
            <person name="Fan D."/>
            <person name="Wang W."/>
            <person name="Fu W."/>
            <person name="Wang T."/>
            <person name="Wang B."/>
            <person name="Zhang J."/>
            <person name="Peng Z."/>
            <person name="Li Y."/>
            <person name="Li N."/>
            <person name="Wang J."/>
            <person name="Chen M."/>
            <person name="He Y."/>
            <person name="Tan F."/>
            <person name="Song X."/>
            <person name="Zheng Q."/>
            <person name="Huang R."/>
            <person name="Yang H."/>
            <person name="Du X."/>
            <person name="Chen L."/>
            <person name="Yang M."/>
            <person name="Gaffney P.M."/>
            <person name="Wang S."/>
            <person name="Luo L."/>
            <person name="She Z."/>
            <person name="Ming Y."/>
            <person name="Huang W."/>
            <person name="Zhang S."/>
            <person name="Huang B."/>
            <person name="Zhang Y."/>
            <person name="Qu T."/>
            <person name="Ni P."/>
            <person name="Miao G."/>
            <person name="Wang J."/>
            <person name="Wang Q."/>
            <person name="Steinberg C.E."/>
            <person name="Wang H."/>
            <person name="Li N."/>
            <person name="Qian L."/>
            <person name="Zhang G."/>
            <person name="Li Y."/>
            <person name="Yang H."/>
            <person name="Liu X."/>
            <person name="Wang J."/>
            <person name="Yin Y."/>
            <person name="Wang J."/>
        </authorList>
    </citation>
    <scope>NUCLEOTIDE SEQUENCE [LARGE SCALE GENOMIC DNA]</scope>
    <source>
        <strain evidence="7">05x7-T-G4-1.051#20</strain>
    </source>
</reference>
<evidence type="ECO:0000256" key="1">
    <source>
        <dbReference type="ARBA" id="ARBA00004496"/>
    </source>
</evidence>
<dbReference type="GO" id="GO:0003727">
    <property type="term" value="F:single-stranded RNA binding"/>
    <property type="evidence" value="ECO:0007669"/>
    <property type="project" value="TreeGrafter"/>
</dbReference>
<feature type="compositionally biased region" description="Basic and acidic residues" evidence="6">
    <location>
        <begin position="409"/>
        <end position="423"/>
    </location>
</feature>
<evidence type="ECO:0000313" key="7">
    <source>
        <dbReference type="EMBL" id="EKC20146.1"/>
    </source>
</evidence>
<accession>K1QF63</accession>
<dbReference type="AlphaFoldDB" id="K1QF63"/>
<dbReference type="GO" id="GO:0005737">
    <property type="term" value="C:cytoplasm"/>
    <property type="evidence" value="ECO:0007669"/>
    <property type="project" value="UniProtKB-SubCell"/>
</dbReference>
<dbReference type="Gene3D" id="3.30.2170.10">
    <property type="entry name" value="archaeoglobus fulgidus dsm 4304 superfamily"/>
    <property type="match status" value="1"/>
</dbReference>
<dbReference type="InParanoid" id="K1QF63"/>
<dbReference type="HAMAP" id="MF_00801">
    <property type="entry name" value="Endonuclease_5"/>
    <property type="match status" value="1"/>
</dbReference>
<proteinExistence type="inferred from homology"/>
<organism evidence="7">
    <name type="scientific">Magallana gigas</name>
    <name type="common">Pacific oyster</name>
    <name type="synonym">Crassostrea gigas</name>
    <dbReference type="NCBI Taxonomy" id="29159"/>
    <lineage>
        <taxon>Eukaryota</taxon>
        <taxon>Metazoa</taxon>
        <taxon>Spiralia</taxon>
        <taxon>Lophotrochozoa</taxon>
        <taxon>Mollusca</taxon>
        <taxon>Bivalvia</taxon>
        <taxon>Autobranchia</taxon>
        <taxon>Pteriomorphia</taxon>
        <taxon>Ostreida</taxon>
        <taxon>Ostreoidea</taxon>
        <taxon>Ostreidae</taxon>
        <taxon>Magallana</taxon>
    </lineage>
</organism>
<keyword evidence="4" id="KW-0255">Endonuclease</keyword>
<dbReference type="GO" id="GO:0005730">
    <property type="term" value="C:nucleolus"/>
    <property type="evidence" value="ECO:0007669"/>
    <property type="project" value="TreeGrafter"/>
</dbReference>
<evidence type="ECO:0000256" key="2">
    <source>
        <dbReference type="ARBA" id="ARBA00022490"/>
    </source>
</evidence>
<gene>
    <name evidence="7" type="ORF">CGI_10006702</name>
</gene>
<keyword evidence="5" id="KW-0378">Hydrolase</keyword>
<feature type="region of interest" description="Disordered" evidence="6">
    <location>
        <begin position="1"/>
        <end position="43"/>
    </location>
</feature>
<keyword evidence="2" id="KW-0963">Cytoplasm</keyword>
<evidence type="ECO:0000256" key="6">
    <source>
        <dbReference type="SAM" id="MobiDB-lite"/>
    </source>
</evidence>
<evidence type="ECO:0000256" key="3">
    <source>
        <dbReference type="ARBA" id="ARBA00022722"/>
    </source>
</evidence>
<dbReference type="EMBL" id="JH817387">
    <property type="protein sequence ID" value="EKC20146.1"/>
    <property type="molecule type" value="Genomic_DNA"/>
</dbReference>
<dbReference type="Pfam" id="PF04493">
    <property type="entry name" value="Endonuclease_5"/>
    <property type="match status" value="1"/>
</dbReference>
<comment type="subcellular location">
    <subcellularLocation>
        <location evidence="1">Cytoplasm</location>
    </subcellularLocation>
</comment>
<feature type="compositionally biased region" description="Basic residues" evidence="6">
    <location>
        <begin position="379"/>
        <end position="389"/>
    </location>
</feature>
<dbReference type="PANTHER" id="PTHR28511">
    <property type="entry name" value="ENDONUCLEASE V"/>
    <property type="match status" value="1"/>
</dbReference>
<dbReference type="CDD" id="cd06559">
    <property type="entry name" value="Endonuclease_V"/>
    <property type="match status" value="1"/>
</dbReference>
<sequence length="549" mass="62137">MEESSVPSPEQRVAVSASGPNRQCTETFGEDDGDRNLPGSEQTLDPALLEIKRKWELEQKELKKKISLEDDSNVKKMISNPDSDTFYVGGMDISFVKGDDVNACAALVVFSFPDLEVVYEDYQMIQLTQPYIPGFLAFREMDFMIQLYNNVKENNTQYTPQVIMVDGNGILHPRGVGSACHLGVLLDVPCLGVAKNLFHIENDIDRNEEHMEQIASLKQSGDTFPLIGSSSGITYGKALKSCEKATKPVYVSPGHKISIDSATELVHRCSKYRVPEPIRQCPNDRTEETKRKKRLQHHIRLSTMRQSCWDQMDNIIKKHPGTSIFAFRDLSRLEVSQASSLLQRVIDEGLSIAKMKKILKDCPSPPPETTLFALQRIRGKANKERKRKGTPNAPSSSIPPKVSAIEEADNSRDNKERDIEEKRKVKNTLERDIEEKRKEKENLNREVLATRKEKNDLEQEIELLKMDIRKIHKEKHSLEEEVEALKTLTCRQPEKSMPFSTPSTLSEGSKLHPAFVTAYTPEEKVVTAAVVEYTNRRMHLTGMGAESEP</sequence>
<feature type="region of interest" description="Disordered" evidence="6">
    <location>
        <begin position="379"/>
        <end position="423"/>
    </location>
</feature>
<dbReference type="InterPro" id="IPR007581">
    <property type="entry name" value="Endonuclease-V"/>
</dbReference>
<protein>
    <submittedName>
        <fullName evidence="7">Uncharacterized protein</fullName>
    </submittedName>
</protein>
<evidence type="ECO:0000256" key="5">
    <source>
        <dbReference type="ARBA" id="ARBA00022801"/>
    </source>
</evidence>